<dbReference type="GO" id="GO:0008270">
    <property type="term" value="F:zinc ion binding"/>
    <property type="evidence" value="ECO:0007669"/>
    <property type="project" value="UniProtKB-KW"/>
</dbReference>
<keyword evidence="5" id="KW-0433">Leucine-rich repeat</keyword>
<dbReference type="InterPro" id="IPR004148">
    <property type="entry name" value="BAR_dom"/>
</dbReference>
<reference evidence="23" key="2">
    <citation type="submission" date="2021-01" db="UniProtKB">
        <authorList>
            <consortium name="EnsemblPlants"/>
        </authorList>
    </citation>
    <scope>IDENTIFICATION</scope>
</reference>
<dbReference type="Gene3D" id="1.20.1270.60">
    <property type="entry name" value="Arfaptin homology (AH) domain/BAR domain"/>
    <property type="match status" value="1"/>
</dbReference>
<dbReference type="PROSITE" id="PS50115">
    <property type="entry name" value="ARFGAP"/>
    <property type="match status" value="1"/>
</dbReference>
<evidence type="ECO:0000256" key="7">
    <source>
        <dbReference type="ARBA" id="ARBA00022723"/>
    </source>
</evidence>
<keyword evidence="15 20" id="KW-0472">Membrane</keyword>
<evidence type="ECO:0000256" key="2">
    <source>
        <dbReference type="ARBA" id="ARBA00009592"/>
    </source>
</evidence>
<evidence type="ECO:0000256" key="14">
    <source>
        <dbReference type="ARBA" id="ARBA00023054"/>
    </source>
</evidence>
<keyword evidence="14 19" id="KW-0175">Coiled coil</keyword>
<dbReference type="InterPro" id="IPR027267">
    <property type="entry name" value="AH/BAR_dom_sf"/>
</dbReference>
<dbReference type="Pfam" id="PF00169">
    <property type="entry name" value="PH"/>
    <property type="match status" value="1"/>
</dbReference>
<keyword evidence="10 18" id="KW-0863">Zinc-finger</keyword>
<evidence type="ECO:0000256" key="5">
    <source>
        <dbReference type="ARBA" id="ARBA00022614"/>
    </source>
</evidence>
<keyword evidence="8" id="KW-0732">Signal</keyword>
<dbReference type="SUPFAM" id="SSF103657">
    <property type="entry name" value="BAR/IMD domain-like"/>
    <property type="match status" value="1"/>
</dbReference>
<dbReference type="Gene3D" id="2.30.29.30">
    <property type="entry name" value="Pleckstrin-homology domain (PH domain)/Phosphotyrosine-binding domain (PTB)"/>
    <property type="match status" value="1"/>
</dbReference>
<dbReference type="InterPro" id="IPR038508">
    <property type="entry name" value="ArfGAP_dom_sf"/>
</dbReference>
<dbReference type="SUPFAM" id="SSF57863">
    <property type="entry name" value="ArfGap/RecO-like zinc finger"/>
    <property type="match status" value="1"/>
</dbReference>
<evidence type="ECO:0000259" key="21">
    <source>
        <dbReference type="PROSITE" id="PS50003"/>
    </source>
</evidence>
<keyword evidence="11" id="KW-0862">Zinc</keyword>
<dbReference type="Pfam" id="PF16746">
    <property type="entry name" value="BAR_3"/>
    <property type="match status" value="1"/>
</dbReference>
<reference evidence="23 24" key="1">
    <citation type="journal article" date="2016" name="G3 (Bethesda)">
        <title>First Draft Assembly and Annotation of the Genome of a California Endemic Oak Quercus lobata Nee (Fagaceae).</title>
        <authorList>
            <person name="Sork V.L."/>
            <person name="Fitz-Gibbon S.T."/>
            <person name="Puiu D."/>
            <person name="Crepeau M."/>
            <person name="Gugger P.F."/>
            <person name="Sherman R."/>
            <person name="Stevens K."/>
            <person name="Langley C.H."/>
            <person name="Pellegrini M."/>
            <person name="Salzberg S.L."/>
        </authorList>
    </citation>
    <scope>NUCLEOTIDE SEQUENCE [LARGE SCALE GENOMIC DNA]</scope>
    <source>
        <strain evidence="23 24">cv. SW786</strain>
    </source>
</reference>
<evidence type="ECO:0000313" key="23">
    <source>
        <dbReference type="EnsemblPlants" id="QL10p000700:mrna"/>
    </source>
</evidence>
<dbReference type="InParanoid" id="A0A7N2MME8"/>
<dbReference type="SUPFAM" id="SSF52047">
    <property type="entry name" value="RNI-like"/>
    <property type="match status" value="2"/>
</dbReference>
<comment type="subcellular location">
    <subcellularLocation>
        <location evidence="1">Cell membrane</location>
        <topology evidence="1">Single-pass type I membrane protein</topology>
    </subcellularLocation>
</comment>
<feature type="domain" description="PH" evidence="21">
    <location>
        <begin position="368"/>
        <end position="504"/>
    </location>
</feature>
<dbReference type="SMART" id="SM00233">
    <property type="entry name" value="PH"/>
    <property type="match status" value="1"/>
</dbReference>
<evidence type="ECO:0000256" key="4">
    <source>
        <dbReference type="ARBA" id="ARBA00022475"/>
    </source>
</evidence>
<keyword evidence="13" id="KW-0040">ANK repeat</keyword>
<evidence type="ECO:0000256" key="6">
    <source>
        <dbReference type="ARBA" id="ARBA00022692"/>
    </source>
</evidence>
<dbReference type="SMART" id="SM00369">
    <property type="entry name" value="LRR_TYP"/>
    <property type="match status" value="10"/>
</dbReference>
<keyword evidence="17" id="KW-0325">Glycoprotein</keyword>
<dbReference type="Pfam" id="PF01412">
    <property type="entry name" value="ArfGap"/>
    <property type="match status" value="1"/>
</dbReference>
<evidence type="ECO:0000256" key="20">
    <source>
        <dbReference type="SAM" id="Phobius"/>
    </source>
</evidence>
<dbReference type="SMART" id="SM00105">
    <property type="entry name" value="ArfGap"/>
    <property type="match status" value="1"/>
</dbReference>
<dbReference type="PROSITE" id="PS51450">
    <property type="entry name" value="LRR"/>
    <property type="match status" value="1"/>
</dbReference>
<dbReference type="GO" id="GO:0005737">
    <property type="term" value="C:cytoplasm"/>
    <property type="evidence" value="ECO:0007669"/>
    <property type="project" value="InterPro"/>
</dbReference>
<protein>
    <submittedName>
        <fullName evidence="23">Uncharacterized protein</fullName>
    </submittedName>
</protein>
<evidence type="ECO:0000313" key="24">
    <source>
        <dbReference type="Proteomes" id="UP000594261"/>
    </source>
</evidence>
<feature type="domain" description="Arf-GAP" evidence="22">
    <location>
        <begin position="566"/>
        <end position="649"/>
    </location>
</feature>
<name>A0A7N2MME8_QUELO</name>
<keyword evidence="16" id="KW-0675">Receptor</keyword>
<dbReference type="EnsemblPlants" id="QL10p000700:mrna">
    <property type="protein sequence ID" value="QL10p000700:mrna"/>
    <property type="gene ID" value="QL10p000700"/>
</dbReference>
<evidence type="ECO:0000256" key="1">
    <source>
        <dbReference type="ARBA" id="ARBA00004251"/>
    </source>
</evidence>
<dbReference type="SMART" id="SM00365">
    <property type="entry name" value="LRR_SD22"/>
    <property type="match status" value="6"/>
</dbReference>
<evidence type="ECO:0000256" key="8">
    <source>
        <dbReference type="ARBA" id="ARBA00022729"/>
    </source>
</evidence>
<evidence type="ECO:0000259" key="22">
    <source>
        <dbReference type="PROSITE" id="PS50115"/>
    </source>
</evidence>
<evidence type="ECO:0000256" key="9">
    <source>
        <dbReference type="ARBA" id="ARBA00022737"/>
    </source>
</evidence>
<dbReference type="Pfam" id="PF08263">
    <property type="entry name" value="LRRNT_2"/>
    <property type="match status" value="1"/>
</dbReference>
<feature type="transmembrane region" description="Helical" evidence="20">
    <location>
        <begin position="1631"/>
        <end position="1654"/>
    </location>
</feature>
<dbReference type="InterPro" id="IPR001164">
    <property type="entry name" value="ArfGAP_dom"/>
</dbReference>
<dbReference type="GO" id="GO:0005886">
    <property type="term" value="C:plasma membrane"/>
    <property type="evidence" value="ECO:0007669"/>
    <property type="project" value="UniProtKB-SubCell"/>
</dbReference>
<evidence type="ECO:0000256" key="16">
    <source>
        <dbReference type="ARBA" id="ARBA00023170"/>
    </source>
</evidence>
<dbReference type="InterPro" id="IPR013210">
    <property type="entry name" value="LRR_N_plant-typ"/>
</dbReference>
<accession>A0A7N2MME8</accession>
<keyword evidence="4" id="KW-1003">Cell membrane</keyword>
<dbReference type="Pfam" id="PF13855">
    <property type="entry name" value="LRR_8"/>
    <property type="match status" value="1"/>
</dbReference>
<keyword evidence="24" id="KW-1185">Reference proteome</keyword>
<dbReference type="Proteomes" id="UP000594261">
    <property type="component" value="Chromosome 10"/>
</dbReference>
<dbReference type="InterPro" id="IPR046956">
    <property type="entry name" value="RLP23-like"/>
</dbReference>
<dbReference type="Gene3D" id="1.10.220.150">
    <property type="entry name" value="Arf GTPase activating protein"/>
    <property type="match status" value="1"/>
</dbReference>
<evidence type="ECO:0000256" key="17">
    <source>
        <dbReference type="ARBA" id="ARBA00023180"/>
    </source>
</evidence>
<keyword evidence="9" id="KW-0677">Repeat</keyword>
<keyword evidence="6 20" id="KW-0812">Transmembrane</keyword>
<dbReference type="InterPro" id="IPR001849">
    <property type="entry name" value="PH_domain"/>
</dbReference>
<evidence type="ECO:0000256" key="15">
    <source>
        <dbReference type="ARBA" id="ARBA00023136"/>
    </source>
</evidence>
<dbReference type="InterPro" id="IPR003591">
    <property type="entry name" value="Leu-rich_rpt_typical-subtyp"/>
</dbReference>
<dbReference type="Pfam" id="PF00560">
    <property type="entry name" value="LRR_1"/>
    <property type="match status" value="10"/>
</dbReference>
<evidence type="ECO:0000256" key="11">
    <source>
        <dbReference type="ARBA" id="ARBA00022833"/>
    </source>
</evidence>
<evidence type="ECO:0000256" key="19">
    <source>
        <dbReference type="SAM" id="Coils"/>
    </source>
</evidence>
<keyword evidence="12 20" id="KW-1133">Transmembrane helix</keyword>
<dbReference type="InterPro" id="IPR032675">
    <property type="entry name" value="LRR_dom_sf"/>
</dbReference>
<dbReference type="PANTHER" id="PTHR48063">
    <property type="entry name" value="LRR RECEPTOR-LIKE KINASE"/>
    <property type="match status" value="1"/>
</dbReference>
<dbReference type="FunFam" id="3.80.10.10:FF:000041">
    <property type="entry name" value="LRR receptor-like serine/threonine-protein kinase ERECTA"/>
    <property type="match status" value="1"/>
</dbReference>
<dbReference type="Gramene" id="QL10p000700:mrna">
    <property type="protein sequence ID" value="QL10p000700:mrna"/>
    <property type="gene ID" value="QL10p000700"/>
</dbReference>
<evidence type="ECO:0000256" key="13">
    <source>
        <dbReference type="ARBA" id="ARBA00023043"/>
    </source>
</evidence>
<dbReference type="SUPFAM" id="SSF52058">
    <property type="entry name" value="L domain-like"/>
    <property type="match status" value="1"/>
</dbReference>
<dbReference type="InterPro" id="IPR011993">
    <property type="entry name" value="PH-like_dom_sf"/>
</dbReference>
<feature type="transmembrane region" description="Helical" evidence="20">
    <location>
        <begin position="1683"/>
        <end position="1701"/>
    </location>
</feature>
<sequence length="1717" mass="194016">MDRRSLEQNYNESLAMSLLEILCSSCSLCSSCVLRLRRFVVEVLRCFRGLNPWSFADLWLFESFFPFESGPLLNVSGRLLFIGVLGWVSDTWRSLIGDTCHSLIGLLKSSLTRAREGLSEGYDVDVAFASSLENFGGGHYDPLFVAMGGQNRTTGHTVISRLDLATWSSREVDHMLNDRLLNFVNDDLHEVKEARKRFDKASVAYEQTRERFMSLRKSTRMDVASVIEEEFHAARASFEQSRFNLLSTLCNVEAKKRFEFLEAVSGMMDAHLRYFKQGYELLQQMEPFIHQVLAFSQQSRERSNYEQDSLSERMQEYKRQIDRESRHSLNVYHVSSNGDYNHGMQPYTKTSNKVIEAAMQSAAQGKVQTIRQGYLSKRSSNLRGDWKRRFFVLDSRGMLYYYRKPWNWSSSGSPTSAQRNSSSENSSGILSRWLSSHYHGGVHDEKSVARHTVNLLTSTIKIDADQTDLRFCFRIISPSKNYTLQAENALDQMDWIEKITSVIASLLSSQPPEKSLCTSPLGSDSYGFTSESDSDCDQSTSKKIHCNNHLRESRSLQQYKYSMRKEKPIDLLRRVCGNDKCADCGAPEPEWASLNLGILICIECSGVHRNLGVHISKVRSLRLDVKVWDPPVLNLFKSLGNVYANLIWEELLQSKSSLSATLTLLLCLLTIHPPNFCTAHFDSEVRCIESERHALLNFKQHLTDPSNRLASWAASASDVDCCHWVGVVCDNRTGHVLQLHLRTFYPPYDELTTDEQQEAQYEAYKRSVFGGKINPSLLDLKHLIYLDLSYNDFGGIQIPKFLGSMGSLRYLNLSNVGFVGLIPHELGNLSNLHYLNLGGNYYNYLYVKNLQWLSGLPLLQHLDLSSANLSKASDWLQEINKFPSLLELRLSSCDLSGFVPPIPSINFSSLTTLDFSYNSFENTSTLFWVFGLHNLVSLDLSWNLFHGPIPVHLQNLTSLRHLDLFWNNFNSSIPNWLYSFSHLEFINLGYNYFQGTISSAIGNLTSVISIDLLGNKLVGKVPRSLGNLCNLREISLSHNKWSQEISEIFESLLRCASNGLEILDLSNAQLSGPLTAELGQFKNLVILSLGYNSISGPIPWSIGNLSSLRSLDLESNQINGTFTQSLGQLSKLESLNIGLNMLEGVVLEVHFANSMRLKTLVASQNQLTLEVSDNWTPPFQLNHLHLGSWNLGPKFPLWLCSQRQLLTLGISNTRILDAVPPSFWNLISQLTYLNISHNQIYGEISHIPMILSYDSIIDVSSNNFTGPLPCISSHVTFLDLSNNSLSGSISHFLCYKMNEPKIMEFLNLGKNLLSGKLSNCWMMWKNLYALNLGKNNFTGSIPTSIGSLVHLSYLHLDNNKFSRKLPSSLKNCKQLVTIDVAKNDFVGSIPSWIGHRLSSLVILTLHSNNFHGYIPKELCSLTSLQILDLSHNKLFGSIPKCVHNFSAMATSNSSDYPFSLLPWSSDYVSVPFESQLVVIKGKDLEYSTTLQLVKIIDLSNNNLSGEIPKEVMHLKGLQSLNLSFNILARRIPENIGDMGSVESIDFSSNQLSGQIPQSMSSLTFLSRLNLSNNNLIGKIPSSTQLQSLDASSFFGNKLCGPPLIDNCAIKDVQPNTKKKECKAFSGVDVDWFYVSMALGFVVGFWVVLSPLLLYKQWRFLYFQFLDHLEYKLRGLVAQTWKHCWYIQLLGLFSVYLWASWFDRGVALRGFLPLTSRH</sequence>
<dbReference type="PRINTS" id="PR00019">
    <property type="entry name" value="LEURICHRPT"/>
</dbReference>
<dbReference type="CDD" id="cd08204">
    <property type="entry name" value="ArfGap"/>
    <property type="match status" value="1"/>
</dbReference>
<dbReference type="FunFam" id="1.10.220.150:FF:000019">
    <property type="entry name" value="ADP-ribosylation factor GTPase-activating protein AGD1"/>
    <property type="match status" value="1"/>
</dbReference>
<evidence type="ECO:0000256" key="18">
    <source>
        <dbReference type="PROSITE-ProRule" id="PRU00288"/>
    </source>
</evidence>
<comment type="similarity">
    <text evidence="2">Belongs to the RLP family.</text>
</comment>
<evidence type="ECO:0000256" key="10">
    <source>
        <dbReference type="ARBA" id="ARBA00022771"/>
    </source>
</evidence>
<keyword evidence="3" id="KW-0343">GTPase activation</keyword>
<dbReference type="PANTHER" id="PTHR48063:SF112">
    <property type="entry name" value="RECEPTOR LIKE PROTEIN 30-LIKE"/>
    <property type="match status" value="1"/>
</dbReference>
<dbReference type="SUPFAM" id="SSF50729">
    <property type="entry name" value="PH domain-like"/>
    <property type="match status" value="1"/>
</dbReference>
<dbReference type="InterPro" id="IPR037278">
    <property type="entry name" value="ARFGAP/RecO"/>
</dbReference>
<dbReference type="InterPro" id="IPR001611">
    <property type="entry name" value="Leu-rich_rpt"/>
</dbReference>
<dbReference type="EMBL" id="LRBV02000010">
    <property type="status" value="NOT_ANNOTATED_CDS"/>
    <property type="molecule type" value="Genomic_DNA"/>
</dbReference>
<feature type="coiled-coil region" evidence="19">
    <location>
        <begin position="300"/>
        <end position="327"/>
    </location>
</feature>
<dbReference type="FunFam" id="3.80.10.10:FF:000213">
    <property type="entry name" value="Tyrosine-sulfated glycopeptide receptor 1"/>
    <property type="match status" value="2"/>
</dbReference>
<dbReference type="PROSITE" id="PS50003">
    <property type="entry name" value="PH_DOMAIN"/>
    <property type="match status" value="1"/>
</dbReference>
<dbReference type="GO" id="GO:0005096">
    <property type="term" value="F:GTPase activator activity"/>
    <property type="evidence" value="ECO:0007669"/>
    <property type="project" value="UniProtKB-KW"/>
</dbReference>
<evidence type="ECO:0000256" key="3">
    <source>
        <dbReference type="ARBA" id="ARBA00022468"/>
    </source>
</evidence>
<dbReference type="Gene3D" id="3.80.10.10">
    <property type="entry name" value="Ribonuclease Inhibitor"/>
    <property type="match status" value="4"/>
</dbReference>
<proteinExistence type="inferred from homology"/>
<organism evidence="23 24">
    <name type="scientific">Quercus lobata</name>
    <name type="common">Valley oak</name>
    <dbReference type="NCBI Taxonomy" id="97700"/>
    <lineage>
        <taxon>Eukaryota</taxon>
        <taxon>Viridiplantae</taxon>
        <taxon>Streptophyta</taxon>
        <taxon>Embryophyta</taxon>
        <taxon>Tracheophyta</taxon>
        <taxon>Spermatophyta</taxon>
        <taxon>Magnoliopsida</taxon>
        <taxon>eudicotyledons</taxon>
        <taxon>Gunneridae</taxon>
        <taxon>Pentapetalae</taxon>
        <taxon>rosids</taxon>
        <taxon>fabids</taxon>
        <taxon>Fagales</taxon>
        <taxon>Fagaceae</taxon>
        <taxon>Quercus</taxon>
    </lineage>
</organism>
<keyword evidence="7" id="KW-0479">Metal-binding</keyword>
<evidence type="ECO:0000256" key="12">
    <source>
        <dbReference type="ARBA" id="ARBA00022989"/>
    </source>
</evidence>
<dbReference type="CDD" id="cd13250">
    <property type="entry name" value="PH_ACAP"/>
    <property type="match status" value="1"/>
</dbReference>
<dbReference type="PRINTS" id="PR00405">
    <property type="entry name" value="REVINTRACTNG"/>
</dbReference>